<evidence type="ECO:0000313" key="8">
    <source>
        <dbReference type="Proteomes" id="UP000799772"/>
    </source>
</evidence>
<dbReference type="InterPro" id="IPR012967">
    <property type="entry name" value="COMT_dimerisation"/>
</dbReference>
<dbReference type="PANTHER" id="PTHR43712">
    <property type="entry name" value="PUTATIVE (AFU_ORTHOLOGUE AFUA_4G14580)-RELATED"/>
    <property type="match status" value="1"/>
</dbReference>
<sequence>MAQRNSGGQPAARQGPPPFNPPVELLSDLSKSIQNSLNTYQNAASAEDKLSALQEISATSAKLAANTTPLPQRFLEFTFRPHLNAAARIAIEMKLLDTLPLDGSVITISDIAKACNAEEEFVLRIARLLAAYNILVESESASGTLSYGHTEFSRFANQGPTKAGIVHNFDNMLNAQTGAAGYYFNEFGFKSPEDGKNCPFTFAHGAKDESAWDIFERIPWRGRLLQEAMSIQGLLGLQALVDAYPFEKLTPNEDGIMYVDVGGGRGNVEKEVLKHHPEMKGKIVLQDLKSVLEAGTVVPEPDAKLMPYDFFKEVQPVKGSSYLLKWIFHDWPDNACLAILENLKPAMRGHSHSKLLICDLVLPNRNPSAGFCLRDMNMMTIAGKERAEMQWRSLLDQGGFEIMQIISCDGGNFSVIEAVLREN</sequence>
<evidence type="ECO:0000259" key="5">
    <source>
        <dbReference type="Pfam" id="PF00891"/>
    </source>
</evidence>
<evidence type="ECO:0000256" key="2">
    <source>
        <dbReference type="ARBA" id="ARBA00022679"/>
    </source>
</evidence>
<feature type="domain" description="O-methyltransferase C-terminal" evidence="5">
    <location>
        <begin position="195"/>
        <end position="401"/>
    </location>
</feature>
<dbReference type="PROSITE" id="PS51683">
    <property type="entry name" value="SAM_OMT_II"/>
    <property type="match status" value="1"/>
</dbReference>
<name>A0A9P4I207_9PEZI</name>
<dbReference type="EMBL" id="ML978137">
    <property type="protein sequence ID" value="KAF2093546.1"/>
    <property type="molecule type" value="Genomic_DNA"/>
</dbReference>
<dbReference type="Pfam" id="PF08100">
    <property type="entry name" value="Dimerisation"/>
    <property type="match status" value="1"/>
</dbReference>
<dbReference type="InterPro" id="IPR016461">
    <property type="entry name" value="COMT-like"/>
</dbReference>
<dbReference type="Gene3D" id="3.40.50.150">
    <property type="entry name" value="Vaccinia Virus protein VP39"/>
    <property type="match status" value="1"/>
</dbReference>
<evidence type="ECO:0000256" key="3">
    <source>
        <dbReference type="ARBA" id="ARBA00022691"/>
    </source>
</evidence>
<dbReference type="InterPro" id="IPR036390">
    <property type="entry name" value="WH_DNA-bd_sf"/>
</dbReference>
<dbReference type="GO" id="GO:0008171">
    <property type="term" value="F:O-methyltransferase activity"/>
    <property type="evidence" value="ECO:0007669"/>
    <property type="project" value="InterPro"/>
</dbReference>
<dbReference type="InterPro" id="IPR036388">
    <property type="entry name" value="WH-like_DNA-bd_sf"/>
</dbReference>
<dbReference type="OrthoDB" id="2410195at2759"/>
<dbReference type="SUPFAM" id="SSF46785">
    <property type="entry name" value="Winged helix' DNA-binding domain"/>
    <property type="match status" value="1"/>
</dbReference>
<keyword evidence="1 7" id="KW-0489">Methyltransferase</keyword>
<dbReference type="GO" id="GO:0046983">
    <property type="term" value="F:protein dimerization activity"/>
    <property type="evidence" value="ECO:0007669"/>
    <property type="project" value="InterPro"/>
</dbReference>
<dbReference type="Pfam" id="PF00891">
    <property type="entry name" value="Methyltransf_2"/>
    <property type="match status" value="1"/>
</dbReference>
<evidence type="ECO:0000313" key="7">
    <source>
        <dbReference type="EMBL" id="KAF2093546.1"/>
    </source>
</evidence>
<dbReference type="AlphaFoldDB" id="A0A9P4I207"/>
<proteinExistence type="predicted"/>
<dbReference type="Proteomes" id="UP000799772">
    <property type="component" value="Unassembled WGS sequence"/>
</dbReference>
<keyword evidence="8" id="KW-1185">Reference proteome</keyword>
<comment type="caution">
    <text evidence="7">The sequence shown here is derived from an EMBL/GenBank/DDBJ whole genome shotgun (WGS) entry which is preliminary data.</text>
</comment>
<gene>
    <name evidence="7" type="ORF">NA57DRAFT_47997</name>
</gene>
<evidence type="ECO:0000256" key="4">
    <source>
        <dbReference type="SAM" id="MobiDB-lite"/>
    </source>
</evidence>
<evidence type="ECO:0000259" key="6">
    <source>
        <dbReference type="Pfam" id="PF08100"/>
    </source>
</evidence>
<keyword evidence="3" id="KW-0949">S-adenosyl-L-methionine</keyword>
<dbReference type="InterPro" id="IPR001077">
    <property type="entry name" value="COMT_C"/>
</dbReference>
<dbReference type="PANTHER" id="PTHR43712:SF5">
    <property type="entry name" value="O-METHYLTRANSFERASE ASQN-RELATED"/>
    <property type="match status" value="1"/>
</dbReference>
<evidence type="ECO:0000256" key="1">
    <source>
        <dbReference type="ARBA" id="ARBA00022603"/>
    </source>
</evidence>
<accession>A0A9P4I207</accession>
<organism evidence="7 8">
    <name type="scientific">Rhizodiscina lignyota</name>
    <dbReference type="NCBI Taxonomy" id="1504668"/>
    <lineage>
        <taxon>Eukaryota</taxon>
        <taxon>Fungi</taxon>
        <taxon>Dikarya</taxon>
        <taxon>Ascomycota</taxon>
        <taxon>Pezizomycotina</taxon>
        <taxon>Dothideomycetes</taxon>
        <taxon>Pleosporomycetidae</taxon>
        <taxon>Aulographales</taxon>
        <taxon>Rhizodiscinaceae</taxon>
        <taxon>Rhizodiscina</taxon>
    </lineage>
</organism>
<dbReference type="SUPFAM" id="SSF53335">
    <property type="entry name" value="S-adenosyl-L-methionine-dependent methyltransferases"/>
    <property type="match status" value="1"/>
</dbReference>
<reference evidence="7" key="1">
    <citation type="journal article" date="2020" name="Stud. Mycol.">
        <title>101 Dothideomycetes genomes: a test case for predicting lifestyles and emergence of pathogens.</title>
        <authorList>
            <person name="Haridas S."/>
            <person name="Albert R."/>
            <person name="Binder M."/>
            <person name="Bloem J."/>
            <person name="Labutti K."/>
            <person name="Salamov A."/>
            <person name="Andreopoulos B."/>
            <person name="Baker S."/>
            <person name="Barry K."/>
            <person name="Bills G."/>
            <person name="Bluhm B."/>
            <person name="Cannon C."/>
            <person name="Castanera R."/>
            <person name="Culley D."/>
            <person name="Daum C."/>
            <person name="Ezra D."/>
            <person name="Gonzalez J."/>
            <person name="Henrissat B."/>
            <person name="Kuo A."/>
            <person name="Liang C."/>
            <person name="Lipzen A."/>
            <person name="Lutzoni F."/>
            <person name="Magnuson J."/>
            <person name="Mondo S."/>
            <person name="Nolan M."/>
            <person name="Ohm R."/>
            <person name="Pangilinan J."/>
            <person name="Park H.-J."/>
            <person name="Ramirez L."/>
            <person name="Alfaro M."/>
            <person name="Sun H."/>
            <person name="Tritt A."/>
            <person name="Yoshinaga Y."/>
            <person name="Zwiers L.-H."/>
            <person name="Turgeon B."/>
            <person name="Goodwin S."/>
            <person name="Spatafora J."/>
            <person name="Crous P."/>
            <person name="Grigoriev I."/>
        </authorList>
    </citation>
    <scope>NUCLEOTIDE SEQUENCE</scope>
    <source>
        <strain evidence="7">CBS 133067</strain>
    </source>
</reference>
<dbReference type="InterPro" id="IPR029063">
    <property type="entry name" value="SAM-dependent_MTases_sf"/>
</dbReference>
<keyword evidence="2" id="KW-0808">Transferase</keyword>
<feature type="region of interest" description="Disordered" evidence="4">
    <location>
        <begin position="1"/>
        <end position="25"/>
    </location>
</feature>
<feature type="domain" description="O-methyltransferase dimerisation" evidence="6">
    <location>
        <begin position="84"/>
        <end position="155"/>
    </location>
</feature>
<protein>
    <submittedName>
        <fullName evidence="7">S-adenosyl-L-methionine-dependent methyltransferase</fullName>
    </submittedName>
</protein>
<dbReference type="GO" id="GO:0032259">
    <property type="term" value="P:methylation"/>
    <property type="evidence" value="ECO:0007669"/>
    <property type="project" value="UniProtKB-KW"/>
</dbReference>
<dbReference type="Gene3D" id="1.10.10.10">
    <property type="entry name" value="Winged helix-like DNA-binding domain superfamily/Winged helix DNA-binding domain"/>
    <property type="match status" value="1"/>
</dbReference>